<accession>G7WNJ9</accession>
<dbReference type="Proteomes" id="UP000005877">
    <property type="component" value="Chromosome"/>
</dbReference>
<sequence length="422" mass="47876">MILSFAILCIQAAGSSEPNAGEMETISAHDILKDIRSGNLEPIDGAIINGSLDLRNLKDPIRGDIKITNSIINGPVNFAGKTFEGQVDFSGTTFNDEVTLFDTQKNDNKPLYTIFEKKVHLVDTHFIKDADFKYVQFDGGNSFDRISFDGKALFNYAKFSNGADFDDAQFKDIAFFTGVIFSNASTIFQNSCFEKDALFNYANFGLHDANFNSAKFSGVANFRNAEFNGDAQFNYTLFNGDASFIDAIFDQMLYLKGSKFGRLYIRWEDIDGKLAHDDEVYLRLVENYKNIGSFADADNCYYSHRVLRRSNLSWSHKLLDLPLLAFYGYGVKPLRPIIWSFVVVLSFALWFWASVYRDCPLKRALKFSVKAFLSGTKPFSTDLLEFSKLEKKYKDRAVLERFLGTLFFLLFLITLANTVIIK</sequence>
<evidence type="ECO:0000256" key="1">
    <source>
        <dbReference type="SAM" id="Phobius"/>
    </source>
</evidence>
<keyword evidence="1" id="KW-0812">Transmembrane</keyword>
<organism evidence="2 3">
    <name type="scientific">Methanothrix harundinacea (strain 6Ac)</name>
    <name type="common">Methanosaeta harundinacea</name>
    <dbReference type="NCBI Taxonomy" id="1110509"/>
    <lineage>
        <taxon>Archaea</taxon>
        <taxon>Methanobacteriati</taxon>
        <taxon>Methanobacteriota</taxon>
        <taxon>Stenosarchaea group</taxon>
        <taxon>Methanomicrobia</taxon>
        <taxon>Methanotrichales</taxon>
        <taxon>Methanotrichaceae</taxon>
        <taxon>Methanothrix</taxon>
    </lineage>
</organism>
<proteinExistence type="predicted"/>
<dbReference type="Gene3D" id="2.160.20.80">
    <property type="entry name" value="E3 ubiquitin-protein ligase SopA"/>
    <property type="match status" value="1"/>
</dbReference>
<feature type="transmembrane region" description="Helical" evidence="1">
    <location>
        <begin position="337"/>
        <end position="356"/>
    </location>
</feature>
<dbReference type="PATRIC" id="fig|1110509.7.peg.657"/>
<dbReference type="InterPro" id="IPR001646">
    <property type="entry name" value="5peptide_repeat"/>
</dbReference>
<name>G7WNJ9_METH6</name>
<keyword evidence="3" id="KW-1185">Reference proteome</keyword>
<dbReference type="STRING" id="1110509.Mhar_0597"/>
<feature type="transmembrane region" description="Helical" evidence="1">
    <location>
        <begin position="402"/>
        <end position="421"/>
    </location>
</feature>
<keyword evidence="1" id="KW-0472">Membrane</keyword>
<dbReference type="Pfam" id="PF13576">
    <property type="entry name" value="Pentapeptide_3"/>
    <property type="match status" value="1"/>
</dbReference>
<gene>
    <name evidence="2" type="ordered locus">Mhar_0597</name>
</gene>
<reference evidence="2 3" key="1">
    <citation type="journal article" date="2012" name="PLoS ONE">
        <title>The genome characteristics and predicted function of methyl-group oxidation pathway in the obligate aceticlastic methanogens, Methanosaeta spp.</title>
        <authorList>
            <person name="Zhu J."/>
            <person name="Zheng H."/>
            <person name="Ai G."/>
            <person name="Zhang G."/>
            <person name="Liu D."/>
            <person name="Liu X."/>
            <person name="Dong X."/>
        </authorList>
    </citation>
    <scope>NUCLEOTIDE SEQUENCE [LARGE SCALE GENOMIC DNA]</scope>
    <source>
        <strain evidence="2 3">6Ac</strain>
    </source>
</reference>
<evidence type="ECO:0000313" key="2">
    <source>
        <dbReference type="EMBL" id="AET63975.1"/>
    </source>
</evidence>
<evidence type="ECO:0008006" key="4">
    <source>
        <dbReference type="Google" id="ProtNLM"/>
    </source>
</evidence>
<evidence type="ECO:0000313" key="3">
    <source>
        <dbReference type="Proteomes" id="UP000005877"/>
    </source>
</evidence>
<dbReference type="HOGENOM" id="CLU_037711_1_0_2"/>
<protein>
    <recommendedName>
        <fullName evidence="4">Pentapeptide repeat protein</fullName>
    </recommendedName>
</protein>
<dbReference type="AlphaFoldDB" id="G7WNJ9"/>
<dbReference type="EMBL" id="CP003117">
    <property type="protein sequence ID" value="AET63975.1"/>
    <property type="molecule type" value="Genomic_DNA"/>
</dbReference>
<dbReference type="KEGG" id="mhi:Mhar_0597"/>
<keyword evidence="1" id="KW-1133">Transmembrane helix</keyword>